<dbReference type="RefSeq" id="WP_090264456.1">
    <property type="nucleotide sequence ID" value="NZ_AP023321.1"/>
</dbReference>
<dbReference type="InterPro" id="IPR039248">
    <property type="entry name" value="Ptase_RsbX"/>
</dbReference>
<gene>
    <name evidence="2" type="ORF">C12CBH8_16680</name>
</gene>
<dbReference type="Proteomes" id="UP000593890">
    <property type="component" value="Chromosome"/>
</dbReference>
<evidence type="ECO:0000313" key="2">
    <source>
        <dbReference type="EMBL" id="BCI61029.1"/>
    </source>
</evidence>
<dbReference type="EMBL" id="AP023321">
    <property type="protein sequence ID" value="BCI61029.1"/>
    <property type="molecule type" value="Genomic_DNA"/>
</dbReference>
<sequence>MSDRIYIDASYKSLNKYTEELCGDRVEILRTKDRALVVLSDGLGSGVKANILSTLTSKIISTMISNGATLEDTVDTIVHTLPVCQVRKMAYSTFSILQIEYATHEAYLVEFDSPSCIFIRDGQVMQLNYEDRVIAGKNIREVRFKVQVDDVLALLSDGVIYAGIGGLLNLGWDWDNVSAYMASHVDTEKTSARLTTLLCEACDDLYEHCPGDDTTVATVRIIPEQEVSLFSGPPKNRADDDRLVVDFMATEGQKIVCGGSSANLLCRVLDREIVTQLDYVNPDVPPIATIEGIDLVTEGVLTLRRTAEIVRAFLDNPTDRTVLDQIDENHGAAMIAKILLEECTHLHLFIGTAINPAHQNPNLPEDLSIKLRILDDLYGLMQRAGKIVTRKFY</sequence>
<dbReference type="Gene3D" id="3.60.40.10">
    <property type="entry name" value="PPM-type phosphatase domain"/>
    <property type="match status" value="1"/>
</dbReference>
<dbReference type="Pfam" id="PF07228">
    <property type="entry name" value="SpoIIE"/>
    <property type="match status" value="1"/>
</dbReference>
<protein>
    <submittedName>
        <fullName evidence="2">Serine/threonine phosphatase</fullName>
    </submittedName>
</protein>
<dbReference type="KEGG" id="sman:C12CBH8_16680"/>
<evidence type="ECO:0000259" key="1">
    <source>
        <dbReference type="SMART" id="SM00331"/>
    </source>
</evidence>
<dbReference type="PANTHER" id="PTHR35801:SF1">
    <property type="entry name" value="PHOSPHOSERINE PHOSPHATASE RSBX"/>
    <property type="match status" value="1"/>
</dbReference>
<dbReference type="SMART" id="SM00331">
    <property type="entry name" value="PP2C_SIG"/>
    <property type="match status" value="1"/>
</dbReference>
<reference evidence="3" key="1">
    <citation type="submission" date="2020-07" db="EMBL/GenBank/DDBJ databases">
        <title>Complete genome sequencing of Clostridia bacterium strain 12CBH8.</title>
        <authorList>
            <person name="Sakamoto M."/>
            <person name="Murakami T."/>
            <person name="Mori H."/>
        </authorList>
    </citation>
    <scope>NUCLEOTIDE SEQUENCE [LARGE SCALE GENOMIC DNA]</scope>
    <source>
        <strain evidence="3">12CBH8</strain>
    </source>
</reference>
<name>A0A7I8D6C4_9FIRM</name>
<dbReference type="InterPro" id="IPR036457">
    <property type="entry name" value="PPM-type-like_dom_sf"/>
</dbReference>
<dbReference type="AlphaFoldDB" id="A0A7I8D6C4"/>
<dbReference type="InterPro" id="IPR001932">
    <property type="entry name" value="PPM-type_phosphatase-like_dom"/>
</dbReference>
<feature type="domain" description="PPM-type phosphatase" evidence="1">
    <location>
        <begin position="2"/>
        <end position="221"/>
    </location>
</feature>
<evidence type="ECO:0000313" key="3">
    <source>
        <dbReference type="Proteomes" id="UP000593890"/>
    </source>
</evidence>
<dbReference type="SUPFAM" id="SSF81606">
    <property type="entry name" value="PP2C-like"/>
    <property type="match status" value="1"/>
</dbReference>
<organism evidence="2 3">
    <name type="scientific">Solibaculum mannosilyticum</name>
    <dbReference type="NCBI Taxonomy" id="2780922"/>
    <lineage>
        <taxon>Bacteria</taxon>
        <taxon>Bacillati</taxon>
        <taxon>Bacillota</taxon>
        <taxon>Clostridia</taxon>
        <taxon>Eubacteriales</taxon>
        <taxon>Oscillospiraceae</taxon>
        <taxon>Solibaculum</taxon>
    </lineage>
</organism>
<dbReference type="PANTHER" id="PTHR35801">
    <property type="entry name" value="PHOSPHOSERINE PHOSPHATASE RSBX"/>
    <property type="match status" value="1"/>
</dbReference>
<accession>A0A7I8D6C4</accession>
<keyword evidence="3" id="KW-1185">Reference proteome</keyword>
<proteinExistence type="predicted"/>